<protein>
    <recommendedName>
        <fullName evidence="4">MFS transporter</fullName>
    </recommendedName>
</protein>
<reference evidence="3" key="1">
    <citation type="journal article" date="2019" name="Int. J. Syst. Evol. Microbiol.">
        <title>The Global Catalogue of Microorganisms (GCM) 10K type strain sequencing project: providing services to taxonomists for standard genome sequencing and annotation.</title>
        <authorList>
            <consortium name="The Broad Institute Genomics Platform"/>
            <consortium name="The Broad Institute Genome Sequencing Center for Infectious Disease"/>
            <person name="Wu L."/>
            <person name="Ma J."/>
        </authorList>
    </citation>
    <scope>NUCLEOTIDE SEQUENCE [LARGE SCALE GENOMIC DNA]</scope>
    <source>
        <strain evidence="3">JCM 17906</strain>
    </source>
</reference>
<proteinExistence type="predicted"/>
<evidence type="ECO:0008006" key="4">
    <source>
        <dbReference type="Google" id="ProtNLM"/>
    </source>
</evidence>
<keyword evidence="3" id="KW-1185">Reference proteome</keyword>
<dbReference type="Proteomes" id="UP001501598">
    <property type="component" value="Unassembled WGS sequence"/>
</dbReference>
<sequence length="65" mass="6826">MTAASPKTPETESPQDRGGGWTAAIVVSFIAMVLVQEYTALSYTTVSIALPDSVRTSPPPRVDGC</sequence>
<keyword evidence="1" id="KW-0812">Transmembrane</keyword>
<evidence type="ECO:0000313" key="3">
    <source>
        <dbReference type="Proteomes" id="UP001501598"/>
    </source>
</evidence>
<evidence type="ECO:0000313" key="2">
    <source>
        <dbReference type="EMBL" id="GAA4545210.1"/>
    </source>
</evidence>
<comment type="caution">
    <text evidence="2">The sequence shown here is derived from an EMBL/GenBank/DDBJ whole genome shotgun (WGS) entry which is preliminary data.</text>
</comment>
<name>A0ABP8RRH9_9PSEU</name>
<keyword evidence="1" id="KW-1133">Transmembrane helix</keyword>
<keyword evidence="1" id="KW-0472">Membrane</keyword>
<evidence type="ECO:0000256" key="1">
    <source>
        <dbReference type="SAM" id="Phobius"/>
    </source>
</evidence>
<feature type="transmembrane region" description="Helical" evidence="1">
    <location>
        <begin position="18"/>
        <end position="35"/>
    </location>
</feature>
<gene>
    <name evidence="2" type="ORF">GCM10023175_24550</name>
</gene>
<organism evidence="2 3">
    <name type="scientific">Pseudonocardia xishanensis</name>
    <dbReference type="NCBI Taxonomy" id="630995"/>
    <lineage>
        <taxon>Bacteria</taxon>
        <taxon>Bacillati</taxon>
        <taxon>Actinomycetota</taxon>
        <taxon>Actinomycetes</taxon>
        <taxon>Pseudonocardiales</taxon>
        <taxon>Pseudonocardiaceae</taxon>
        <taxon>Pseudonocardia</taxon>
    </lineage>
</organism>
<accession>A0ABP8RRH9</accession>
<dbReference type="EMBL" id="BAABGT010000030">
    <property type="protein sequence ID" value="GAA4545210.1"/>
    <property type="molecule type" value="Genomic_DNA"/>
</dbReference>